<dbReference type="Proteomes" id="UP001162030">
    <property type="component" value="Chromosome"/>
</dbReference>
<gene>
    <name evidence="3" type="ORF">MSZNOR_0480</name>
</gene>
<keyword evidence="4" id="KW-1185">Reference proteome</keyword>
<dbReference type="Gene3D" id="2.60.120.380">
    <property type="match status" value="1"/>
</dbReference>
<dbReference type="EMBL" id="OX458333">
    <property type="protein sequence ID" value="CAI8741683.1"/>
    <property type="molecule type" value="Genomic_DNA"/>
</dbReference>
<accession>A0ABM9HX07</accession>
<dbReference type="RefSeq" id="WP_084162109.1">
    <property type="nucleotide sequence ID" value="NZ_OX458333.1"/>
</dbReference>
<name>A0ABM9HX07_9GAMM</name>
<feature type="domain" description="Ice-binding protein C-terminal" evidence="2">
    <location>
        <begin position="192"/>
        <end position="214"/>
    </location>
</feature>
<evidence type="ECO:0000313" key="4">
    <source>
        <dbReference type="Proteomes" id="UP001162030"/>
    </source>
</evidence>
<organism evidence="3 4">
    <name type="scientific">Methylocaldum szegediense</name>
    <dbReference type="NCBI Taxonomy" id="73780"/>
    <lineage>
        <taxon>Bacteria</taxon>
        <taxon>Pseudomonadati</taxon>
        <taxon>Pseudomonadota</taxon>
        <taxon>Gammaproteobacteria</taxon>
        <taxon>Methylococcales</taxon>
        <taxon>Methylococcaceae</taxon>
        <taxon>Methylocaldum</taxon>
    </lineage>
</organism>
<evidence type="ECO:0000259" key="2">
    <source>
        <dbReference type="Pfam" id="PF07589"/>
    </source>
</evidence>
<keyword evidence="1" id="KW-0732">Signal</keyword>
<dbReference type="NCBIfam" id="TIGR02595">
    <property type="entry name" value="PEP_CTERM"/>
    <property type="match status" value="1"/>
</dbReference>
<sequence>MPKCNRISALALFLSFALAPSANAGTWTEVGDAGELLSTAQVPTGNGPLTSIHGTLTDLSTLPGWSTPGAFSDDVDLYKIVIDDPQNFSVTVTATLSQDNDAMMWLFDSAGDLVLEDNSSKDDWLPQFNPGNFAGTAGIYYLGFSLFITIPEPFYTSANPTGPLSGWARFPYPFQTGPYTLHLTGVSFAQASVPEPSSVALMSAGLTGFGLRRRWNRAA</sequence>
<proteinExistence type="predicted"/>
<feature type="chain" id="PRO_5045547602" description="Ice-binding protein C-terminal domain-containing protein" evidence="1">
    <location>
        <begin position="25"/>
        <end position="219"/>
    </location>
</feature>
<evidence type="ECO:0000313" key="3">
    <source>
        <dbReference type="EMBL" id="CAI8741683.1"/>
    </source>
</evidence>
<dbReference type="InterPro" id="IPR013424">
    <property type="entry name" value="Ice-binding_C"/>
</dbReference>
<dbReference type="Pfam" id="PF07589">
    <property type="entry name" value="PEP-CTERM"/>
    <property type="match status" value="1"/>
</dbReference>
<feature type="signal peptide" evidence="1">
    <location>
        <begin position="1"/>
        <end position="24"/>
    </location>
</feature>
<evidence type="ECO:0000256" key="1">
    <source>
        <dbReference type="SAM" id="SignalP"/>
    </source>
</evidence>
<protein>
    <recommendedName>
        <fullName evidence="2">Ice-binding protein C-terminal domain-containing protein</fullName>
    </recommendedName>
</protein>
<reference evidence="3 4" key="1">
    <citation type="submission" date="2023-03" db="EMBL/GenBank/DDBJ databases">
        <authorList>
            <person name="Pearce D."/>
        </authorList>
    </citation>
    <scope>NUCLEOTIDE SEQUENCE [LARGE SCALE GENOMIC DNA]</scope>
    <source>
        <strain evidence="3">Msz</strain>
    </source>
</reference>